<dbReference type="InterPro" id="IPR036056">
    <property type="entry name" value="Fibrinogen-like_C"/>
</dbReference>
<dbReference type="AlphaFoldDB" id="A0AAD9KHS6"/>
<gene>
    <name evidence="3" type="ORF">NP493_1064g00042</name>
</gene>
<name>A0AAD9KHS6_RIDPI</name>
<dbReference type="InterPro" id="IPR020837">
    <property type="entry name" value="Fibrinogen_CS"/>
</dbReference>
<dbReference type="InterPro" id="IPR050373">
    <property type="entry name" value="Fibrinogen_C-term_domain"/>
</dbReference>
<dbReference type="Gene3D" id="3.90.215.10">
    <property type="entry name" value="Gamma Fibrinogen, chain A, domain 1"/>
    <property type="match status" value="6"/>
</dbReference>
<dbReference type="NCBIfam" id="NF040941">
    <property type="entry name" value="GGGWT_bact"/>
    <property type="match status" value="1"/>
</dbReference>
<dbReference type="PROSITE" id="PS51406">
    <property type="entry name" value="FIBRINOGEN_C_2"/>
    <property type="match status" value="3"/>
</dbReference>
<keyword evidence="1" id="KW-1015">Disulfide bond</keyword>
<dbReference type="InterPro" id="IPR002181">
    <property type="entry name" value="Fibrinogen_a/b/g_C_dom"/>
</dbReference>
<feature type="domain" description="Fibrinogen C-terminal" evidence="2">
    <location>
        <begin position="158"/>
        <end position="268"/>
    </location>
</feature>
<reference evidence="3" key="1">
    <citation type="journal article" date="2023" name="Mol. Biol. Evol.">
        <title>Third-Generation Sequencing Reveals the Adaptive Role of the Epigenome in Three Deep-Sea Polychaetes.</title>
        <authorList>
            <person name="Perez M."/>
            <person name="Aroh O."/>
            <person name="Sun Y."/>
            <person name="Lan Y."/>
            <person name="Juniper S.K."/>
            <person name="Young C.R."/>
            <person name="Angers B."/>
            <person name="Qian P.Y."/>
        </authorList>
    </citation>
    <scope>NUCLEOTIDE SEQUENCE</scope>
    <source>
        <strain evidence="3">R07B-5</strain>
    </source>
</reference>
<dbReference type="SUPFAM" id="SSF56496">
    <property type="entry name" value="Fibrinogen C-terminal domain-like"/>
    <property type="match status" value="4"/>
</dbReference>
<evidence type="ECO:0000256" key="1">
    <source>
        <dbReference type="ARBA" id="ARBA00023157"/>
    </source>
</evidence>
<feature type="domain" description="Fibrinogen C-terminal" evidence="2">
    <location>
        <begin position="334"/>
        <end position="435"/>
    </location>
</feature>
<sequence>MSFHRDWVQYKRGFGDVSSEFWLGNEHISRVTTHSPYTLRVELEAANGEVGHAEYDRFVVGPESTNYALTLGVYLHTSTIADSLSYHSGHSFSTWDNDYSETVCTVLSTGGWWFDRCLESNLNGNYQSDIVWTRWKGLQSLKVTTLKIRPVSFVKAVNCADLQKKGTRESGVYFLHTGHRTLHVYCDLSTSGGGWMVFQRRLTGAVLFHDVSWQLYKYGFGNVSHEYWLGNEVVHTITSAGTDYLLRIELTNANGTTRVAEYSDFRLELGDRQLRAEARIVSVYDRKTGAWWFDWCANSNLNGIYGPGLGYKYMTWDQWQGLKALAATKMMIRPVNFISAADCGRLQQQGVTKNGVYALFVSGHSVSVQCDFTTSGGGWILVERRTKDSPTFNVPLSAYKHSMGNIAHPRMDFWLGSEQVEYITRNRRFLIRFEMSLSGGVRKVVEFGGFTLDLTRASGMIRMSGYSAYPSVRTGSFTSEFNRYSWLDLTWNYWQRQNNALKNLLIKIRPMDFTPASDCTTLQISGGKESGIYSVYTAHYAVTVYCDFITEGGGWTFDDTFGNLETDNSDYWLGNDNIHSMTRTKRFVLRFELTYRGGVNKTFELRGFTLGPKSTNYSMQYNRDSLIGAADPLETGASGRLQLAPLAVVSLEHQP</sequence>
<dbReference type="Pfam" id="PF00147">
    <property type="entry name" value="Fibrinogen_C"/>
    <property type="match status" value="5"/>
</dbReference>
<evidence type="ECO:0000259" key="2">
    <source>
        <dbReference type="PROSITE" id="PS51406"/>
    </source>
</evidence>
<dbReference type="InterPro" id="IPR014716">
    <property type="entry name" value="Fibrinogen_a/b/g_C_1"/>
</dbReference>
<dbReference type="Proteomes" id="UP001209878">
    <property type="component" value="Unassembled WGS sequence"/>
</dbReference>
<dbReference type="EMBL" id="JAODUO010001064">
    <property type="protein sequence ID" value="KAK2171449.1"/>
    <property type="molecule type" value="Genomic_DNA"/>
</dbReference>
<accession>A0AAD9KHS6</accession>
<comment type="caution">
    <text evidence="3">The sequence shown here is derived from an EMBL/GenBank/DDBJ whole genome shotgun (WGS) entry which is preliminary data.</text>
</comment>
<organism evidence="3 4">
    <name type="scientific">Ridgeia piscesae</name>
    <name type="common">Tubeworm</name>
    <dbReference type="NCBI Taxonomy" id="27915"/>
    <lineage>
        <taxon>Eukaryota</taxon>
        <taxon>Metazoa</taxon>
        <taxon>Spiralia</taxon>
        <taxon>Lophotrochozoa</taxon>
        <taxon>Annelida</taxon>
        <taxon>Polychaeta</taxon>
        <taxon>Sedentaria</taxon>
        <taxon>Canalipalpata</taxon>
        <taxon>Sabellida</taxon>
        <taxon>Siboglinidae</taxon>
        <taxon>Ridgeia</taxon>
    </lineage>
</organism>
<evidence type="ECO:0000313" key="4">
    <source>
        <dbReference type="Proteomes" id="UP001209878"/>
    </source>
</evidence>
<proteinExistence type="predicted"/>
<dbReference type="GO" id="GO:0005615">
    <property type="term" value="C:extracellular space"/>
    <property type="evidence" value="ECO:0007669"/>
    <property type="project" value="TreeGrafter"/>
</dbReference>
<dbReference type="PANTHER" id="PTHR19143">
    <property type="entry name" value="FIBRINOGEN/TENASCIN/ANGIOPOEITIN"/>
    <property type="match status" value="1"/>
</dbReference>
<evidence type="ECO:0000313" key="3">
    <source>
        <dbReference type="EMBL" id="KAK2171449.1"/>
    </source>
</evidence>
<keyword evidence="4" id="KW-1185">Reference proteome</keyword>
<protein>
    <recommendedName>
        <fullName evidence="2">Fibrinogen C-terminal domain-containing protein</fullName>
    </recommendedName>
</protein>
<dbReference type="PROSITE" id="PS00514">
    <property type="entry name" value="FIBRINOGEN_C_1"/>
    <property type="match status" value="2"/>
</dbReference>
<feature type="domain" description="Fibrinogen C-terminal" evidence="2">
    <location>
        <begin position="1"/>
        <end position="152"/>
    </location>
</feature>
<dbReference type="SMART" id="SM00186">
    <property type="entry name" value="FBG"/>
    <property type="match status" value="2"/>
</dbReference>